<dbReference type="Pfam" id="PF11807">
    <property type="entry name" value="UstYa"/>
    <property type="match status" value="1"/>
</dbReference>
<dbReference type="GO" id="GO:0043386">
    <property type="term" value="P:mycotoxin biosynthetic process"/>
    <property type="evidence" value="ECO:0007669"/>
    <property type="project" value="InterPro"/>
</dbReference>
<dbReference type="PANTHER" id="PTHR33365:SF4">
    <property type="entry name" value="CYCLOCHLOROTINE BIOSYNTHESIS PROTEIN O"/>
    <property type="match status" value="1"/>
</dbReference>
<keyword evidence="4" id="KW-1185">Reference proteome</keyword>
<evidence type="ECO:0000256" key="1">
    <source>
        <dbReference type="ARBA" id="ARBA00004685"/>
    </source>
</evidence>
<organism evidence="3 4">
    <name type="scientific">Aspergillus indologenus CBS 114.80</name>
    <dbReference type="NCBI Taxonomy" id="1450541"/>
    <lineage>
        <taxon>Eukaryota</taxon>
        <taxon>Fungi</taxon>
        <taxon>Dikarya</taxon>
        <taxon>Ascomycota</taxon>
        <taxon>Pezizomycotina</taxon>
        <taxon>Eurotiomycetes</taxon>
        <taxon>Eurotiomycetidae</taxon>
        <taxon>Eurotiales</taxon>
        <taxon>Aspergillaceae</taxon>
        <taxon>Aspergillus</taxon>
        <taxon>Aspergillus subgen. Circumdati</taxon>
    </lineage>
</organism>
<gene>
    <name evidence="3" type="ORF">BP00DRAFT_309233</name>
</gene>
<evidence type="ECO:0000313" key="4">
    <source>
        <dbReference type="Proteomes" id="UP000248817"/>
    </source>
</evidence>
<reference evidence="3 4" key="1">
    <citation type="submission" date="2018-02" db="EMBL/GenBank/DDBJ databases">
        <title>The genomes of Aspergillus section Nigri reveals drivers in fungal speciation.</title>
        <authorList>
            <consortium name="DOE Joint Genome Institute"/>
            <person name="Vesth T.C."/>
            <person name="Nybo J."/>
            <person name="Theobald S."/>
            <person name="Brandl J."/>
            <person name="Frisvad J.C."/>
            <person name="Nielsen K.F."/>
            <person name="Lyhne E.K."/>
            <person name="Kogle M.E."/>
            <person name="Kuo A."/>
            <person name="Riley R."/>
            <person name="Clum A."/>
            <person name="Nolan M."/>
            <person name="Lipzen A."/>
            <person name="Salamov A."/>
            <person name="Henrissat B."/>
            <person name="Wiebenga A."/>
            <person name="De vries R.P."/>
            <person name="Grigoriev I.V."/>
            <person name="Mortensen U.H."/>
            <person name="Andersen M.R."/>
            <person name="Baker S.E."/>
        </authorList>
    </citation>
    <scope>NUCLEOTIDE SEQUENCE [LARGE SCALE GENOMIC DNA]</scope>
    <source>
        <strain evidence="3 4">CBS 114.80</strain>
    </source>
</reference>
<dbReference type="PANTHER" id="PTHR33365">
    <property type="entry name" value="YALI0B05434P"/>
    <property type="match status" value="1"/>
</dbReference>
<evidence type="ECO:0000256" key="2">
    <source>
        <dbReference type="ARBA" id="ARBA00035112"/>
    </source>
</evidence>
<dbReference type="AlphaFoldDB" id="A0A2V5HUF7"/>
<name>A0A2V5HUF7_9EURO</name>
<comment type="similarity">
    <text evidence="2">Belongs to the ustYa family.</text>
</comment>
<feature type="non-terminal residue" evidence="3">
    <location>
        <position position="74"/>
    </location>
</feature>
<comment type="pathway">
    <text evidence="1">Mycotoxin biosynthesis.</text>
</comment>
<dbReference type="Proteomes" id="UP000248817">
    <property type="component" value="Unassembled WGS sequence"/>
</dbReference>
<proteinExistence type="inferred from homology"/>
<dbReference type="EMBL" id="KZ825555">
    <property type="protein sequence ID" value="PYI28115.1"/>
    <property type="molecule type" value="Genomic_DNA"/>
</dbReference>
<evidence type="ECO:0000313" key="3">
    <source>
        <dbReference type="EMBL" id="PYI28115.1"/>
    </source>
</evidence>
<sequence length="74" mass="8727">GSGYMVGLEVFHQLHCLVKVYFVPAHCIDSIRLSLQCQADLTLIPFKWVSGYLEPWPDFRTTHQCKNFEKIREW</sequence>
<protein>
    <submittedName>
        <fullName evidence="3">Uncharacterized protein</fullName>
    </submittedName>
</protein>
<feature type="non-terminal residue" evidence="3">
    <location>
        <position position="1"/>
    </location>
</feature>
<dbReference type="InterPro" id="IPR021765">
    <property type="entry name" value="UstYa-like"/>
</dbReference>
<accession>A0A2V5HUF7</accession>